<evidence type="ECO:0000256" key="2">
    <source>
        <dbReference type="ARBA" id="ARBA00029447"/>
    </source>
</evidence>
<dbReference type="SMART" id="SM00283">
    <property type="entry name" value="MA"/>
    <property type="match status" value="1"/>
</dbReference>
<evidence type="ECO:0000313" key="6">
    <source>
        <dbReference type="Proteomes" id="UP000197468"/>
    </source>
</evidence>
<dbReference type="GO" id="GO:0007165">
    <property type="term" value="P:signal transduction"/>
    <property type="evidence" value="ECO:0007669"/>
    <property type="project" value="UniProtKB-KW"/>
</dbReference>
<dbReference type="AlphaFoldDB" id="A0A246JFB4"/>
<dbReference type="PRINTS" id="PR00260">
    <property type="entry name" value="CHEMTRNSDUCR"/>
</dbReference>
<dbReference type="Gene3D" id="1.10.287.950">
    <property type="entry name" value="Methyl-accepting chemotaxis protein"/>
    <property type="match status" value="1"/>
</dbReference>
<accession>A0A246JFB4</accession>
<dbReference type="InterPro" id="IPR004090">
    <property type="entry name" value="Chemotax_Me-accpt_rcpt"/>
</dbReference>
<sequence length="461" mass="49651">MWETWRRRTGKAASEAVGDGATANAVGFVDATSHGRTATVVRELSSGVSRLGRDAAEVRGLLEDTQKVVLSQAQAMQALGGELEQVRHAQDGINTSTEKTREAVGRARSALAGVGNEVGGIVSTLRQVSDAASEITKIALQTRLVAFNASVEAKRAGEAGRGFGVVADAVKDLAAQVEASSKAIMGTVGTLDSRIETFSRELSADGVAGAAQSSIHQAFSDVETDVDLIARSAQESQTTTQQLAERSGELGVEIQQAMRKLESAFACSDRFLRLSEQMIEQIASSGVEVEDSPYIQAVQGAAAEIAALLERAVAEQRIDLASLFDEQYQPIKGTDPQQYTTRFTSLADQLFPEVQERVLSFSSKVVFCIAVDRNGFVATHNRRYCQPQRAGDVAWNTANSRYRRIFNDRTGLASARNQRPFLLQTYRRDMGGGNFVLLKEASAPVTVAGRHWGGVRLAFGF</sequence>
<dbReference type="InterPro" id="IPR051310">
    <property type="entry name" value="MCP_chemotaxis"/>
</dbReference>
<dbReference type="PROSITE" id="PS50111">
    <property type="entry name" value="CHEMOTAXIS_TRANSDUC_2"/>
    <property type="match status" value="1"/>
</dbReference>
<dbReference type="GO" id="GO:0006935">
    <property type="term" value="P:chemotaxis"/>
    <property type="evidence" value="ECO:0007669"/>
    <property type="project" value="UniProtKB-KW"/>
</dbReference>
<dbReference type="OrthoDB" id="2489132at2"/>
<evidence type="ECO:0000256" key="3">
    <source>
        <dbReference type="PROSITE-ProRule" id="PRU00284"/>
    </source>
</evidence>
<feature type="domain" description="Methyl-accepting transducer" evidence="4">
    <location>
        <begin position="40"/>
        <end position="265"/>
    </location>
</feature>
<dbReference type="InterPro" id="IPR004089">
    <property type="entry name" value="MCPsignal_dom"/>
</dbReference>
<dbReference type="GO" id="GO:0005886">
    <property type="term" value="C:plasma membrane"/>
    <property type="evidence" value="ECO:0007669"/>
    <property type="project" value="TreeGrafter"/>
</dbReference>
<keyword evidence="1" id="KW-0145">Chemotaxis</keyword>
<dbReference type="Proteomes" id="UP000197468">
    <property type="component" value="Unassembled WGS sequence"/>
</dbReference>
<comment type="similarity">
    <text evidence="2">Belongs to the methyl-accepting chemotaxis (MCP) protein family.</text>
</comment>
<dbReference type="PANTHER" id="PTHR43531">
    <property type="entry name" value="PROTEIN ICFG"/>
    <property type="match status" value="1"/>
</dbReference>
<evidence type="ECO:0000256" key="1">
    <source>
        <dbReference type="ARBA" id="ARBA00022500"/>
    </source>
</evidence>
<keyword evidence="3" id="KW-0807">Transducer</keyword>
<dbReference type="Pfam" id="PF00015">
    <property type="entry name" value="MCPsignal"/>
    <property type="match status" value="1"/>
</dbReference>
<organism evidence="5 6">
    <name type="scientific">Roseateles aquatilis</name>
    <dbReference type="NCBI Taxonomy" id="431061"/>
    <lineage>
        <taxon>Bacteria</taxon>
        <taxon>Pseudomonadati</taxon>
        <taxon>Pseudomonadota</taxon>
        <taxon>Betaproteobacteria</taxon>
        <taxon>Burkholderiales</taxon>
        <taxon>Sphaerotilaceae</taxon>
        <taxon>Roseateles</taxon>
    </lineage>
</organism>
<dbReference type="EMBL" id="NIOF01000003">
    <property type="protein sequence ID" value="OWQ91305.1"/>
    <property type="molecule type" value="Genomic_DNA"/>
</dbReference>
<comment type="caution">
    <text evidence="5">The sequence shown here is derived from an EMBL/GenBank/DDBJ whole genome shotgun (WGS) entry which is preliminary data.</text>
</comment>
<dbReference type="GO" id="GO:0004888">
    <property type="term" value="F:transmembrane signaling receptor activity"/>
    <property type="evidence" value="ECO:0007669"/>
    <property type="project" value="InterPro"/>
</dbReference>
<reference evidence="5 6" key="1">
    <citation type="journal article" date="2008" name="Int. J. Syst. Evol. Microbiol.">
        <title>Description of Roseateles aquatilis sp. nov. and Roseateles terrae sp. nov., in the class Betaproteobacteria, and emended description of the genus Roseateles.</title>
        <authorList>
            <person name="Gomila M."/>
            <person name="Bowien B."/>
            <person name="Falsen E."/>
            <person name="Moore E.R."/>
            <person name="Lalucat J."/>
        </authorList>
    </citation>
    <scope>NUCLEOTIDE SEQUENCE [LARGE SCALE GENOMIC DNA]</scope>
    <source>
        <strain evidence="5 6">CCUG 48205</strain>
    </source>
</reference>
<keyword evidence="6" id="KW-1185">Reference proteome</keyword>
<evidence type="ECO:0000313" key="5">
    <source>
        <dbReference type="EMBL" id="OWQ91305.1"/>
    </source>
</evidence>
<gene>
    <name evidence="5" type="ORF">CDN99_09000</name>
</gene>
<dbReference type="PANTHER" id="PTHR43531:SF11">
    <property type="entry name" value="METHYL-ACCEPTING CHEMOTAXIS PROTEIN 3"/>
    <property type="match status" value="1"/>
</dbReference>
<evidence type="ECO:0000259" key="4">
    <source>
        <dbReference type="PROSITE" id="PS50111"/>
    </source>
</evidence>
<dbReference type="SUPFAM" id="SSF58104">
    <property type="entry name" value="Methyl-accepting chemotaxis protein (MCP) signaling domain"/>
    <property type="match status" value="1"/>
</dbReference>
<protein>
    <submittedName>
        <fullName evidence="5">Chemotaxis protein</fullName>
    </submittedName>
</protein>
<proteinExistence type="inferred from homology"/>
<name>A0A246JFB4_9BURK</name>